<evidence type="ECO:0000313" key="3">
    <source>
        <dbReference type="Proteomes" id="UP001046870"/>
    </source>
</evidence>
<gene>
    <name evidence="2" type="ORF">MATL_G00234220</name>
</gene>
<dbReference type="AlphaFoldDB" id="A0A9D3SYB1"/>
<sequence>MELSKFYTARDTTVLTQDTQSVDDSPVSSCSILEETINDGDGPDASLVAAATSTPERTSTPLNSLNRGESHQIPQRTRTGIVSVGSVTLPWTFLSA</sequence>
<name>A0A9D3SYB1_MEGAT</name>
<evidence type="ECO:0000256" key="1">
    <source>
        <dbReference type="SAM" id="MobiDB-lite"/>
    </source>
</evidence>
<accession>A0A9D3SYB1</accession>
<feature type="region of interest" description="Disordered" evidence="1">
    <location>
        <begin position="52"/>
        <end position="74"/>
    </location>
</feature>
<proteinExistence type="predicted"/>
<keyword evidence="3" id="KW-1185">Reference proteome</keyword>
<protein>
    <submittedName>
        <fullName evidence="2">Uncharacterized protein</fullName>
    </submittedName>
</protein>
<dbReference type="Proteomes" id="UP001046870">
    <property type="component" value="Chromosome 21"/>
</dbReference>
<reference evidence="2" key="1">
    <citation type="submission" date="2021-01" db="EMBL/GenBank/DDBJ databases">
        <authorList>
            <person name="Zahm M."/>
            <person name="Roques C."/>
            <person name="Cabau C."/>
            <person name="Klopp C."/>
            <person name="Donnadieu C."/>
            <person name="Jouanno E."/>
            <person name="Lampietro C."/>
            <person name="Louis A."/>
            <person name="Herpin A."/>
            <person name="Echchiki A."/>
            <person name="Berthelot C."/>
            <person name="Parey E."/>
            <person name="Roest-Crollius H."/>
            <person name="Braasch I."/>
            <person name="Postlethwait J."/>
            <person name="Bobe J."/>
            <person name="Montfort J."/>
            <person name="Bouchez O."/>
            <person name="Begum T."/>
            <person name="Mejri S."/>
            <person name="Adams A."/>
            <person name="Chen W.-J."/>
            <person name="Guiguen Y."/>
        </authorList>
    </citation>
    <scope>NUCLEOTIDE SEQUENCE</scope>
    <source>
        <strain evidence="2">YG-15Mar2019-1</strain>
        <tissue evidence="2">Brain</tissue>
    </source>
</reference>
<evidence type="ECO:0000313" key="2">
    <source>
        <dbReference type="EMBL" id="KAG7458073.1"/>
    </source>
</evidence>
<comment type="caution">
    <text evidence="2">The sequence shown here is derived from an EMBL/GenBank/DDBJ whole genome shotgun (WGS) entry which is preliminary data.</text>
</comment>
<dbReference type="EMBL" id="JAFDVH010000021">
    <property type="protein sequence ID" value="KAG7458073.1"/>
    <property type="molecule type" value="Genomic_DNA"/>
</dbReference>
<organism evidence="2 3">
    <name type="scientific">Megalops atlanticus</name>
    <name type="common">Tarpon</name>
    <name type="synonym">Clupea gigantea</name>
    <dbReference type="NCBI Taxonomy" id="7932"/>
    <lineage>
        <taxon>Eukaryota</taxon>
        <taxon>Metazoa</taxon>
        <taxon>Chordata</taxon>
        <taxon>Craniata</taxon>
        <taxon>Vertebrata</taxon>
        <taxon>Euteleostomi</taxon>
        <taxon>Actinopterygii</taxon>
        <taxon>Neopterygii</taxon>
        <taxon>Teleostei</taxon>
        <taxon>Elopiformes</taxon>
        <taxon>Megalopidae</taxon>
        <taxon>Megalops</taxon>
    </lineage>
</organism>